<dbReference type="GO" id="GO:0005886">
    <property type="term" value="C:plasma membrane"/>
    <property type="evidence" value="ECO:0007669"/>
    <property type="project" value="UniProtKB-SubCell"/>
</dbReference>
<feature type="transmembrane region" description="Helical" evidence="8">
    <location>
        <begin position="834"/>
        <end position="854"/>
    </location>
</feature>
<dbReference type="PANTHER" id="PTHR30572">
    <property type="entry name" value="MEMBRANE COMPONENT OF TRANSPORTER-RELATED"/>
    <property type="match status" value="1"/>
</dbReference>
<keyword evidence="4" id="KW-0732">Signal</keyword>
<feature type="transmembrane region" description="Helical" evidence="8">
    <location>
        <begin position="643"/>
        <end position="665"/>
    </location>
</feature>
<feature type="transmembrane region" description="Helical" evidence="8">
    <location>
        <begin position="882"/>
        <end position="902"/>
    </location>
</feature>
<evidence type="ECO:0000256" key="8">
    <source>
        <dbReference type="SAM" id="Phobius"/>
    </source>
</evidence>
<keyword evidence="2" id="KW-1003">Cell membrane</keyword>
<feature type="transmembrane region" description="Helical" evidence="8">
    <location>
        <begin position="751"/>
        <end position="772"/>
    </location>
</feature>
<evidence type="ECO:0000259" key="9">
    <source>
        <dbReference type="Pfam" id="PF02687"/>
    </source>
</evidence>
<evidence type="ECO:0000313" key="11">
    <source>
        <dbReference type="Proteomes" id="UP000183988"/>
    </source>
</evidence>
<sequence>MIRFIWQNWWRRKERFILLLVGALIVSLGLTYLIGVSDTNKGTVVDHLQQRWSASYDIVVRPEGSRSVTEEKKLLEPNYLSGLQGGISVDQYEKIKDIPGVEVAAPIAMIGYAGYEIDFENLEFDEEGIYRQTYEETLDLGIDKKTSNNTTYFAVGDWDLIKENLSEEGYGSGVGPPQEKLSIFSYALLAGIDPEQEAKLVGLDGAVVDLGESRYFSDRDTVNRVGDIMNEIYSTDFPVLVSNHAYVDKSYQFSIERLDIDFNRENANDTLVTIKENGKEAYLDTMDGVGEKQHYTFSSEEAFRLFVNSVAGADMETGEMFEEDHLDRDAAPWIVDRPSPLQYKAVKSPFSERWPFAYQVETFQNDPQTKPAFVGNESFREPISFGKNSDDWPRIIPKWIGFYDPSKLDISKDPTTELPMETYRPATAEFVIDADGEPVNPAKTLKPTDNPYDFLTNPPGMLTTIEAAEQILGDEPISSIRVKVKGVMDLSEESQETLEWVANEIEKETGLITDITLGSSPQLTLSYVPSINDEEALGWFQQPWVNIGSAISIFREAKIGFTGVVFSVIAVAIVYVWATGLVSMLARRKEFAVLLSIGWRPGQLSKMLLYEAMILGAFVALLSWTMLSFVYVSTGGTIDLARFFLTGFFGFAIYVLGAIIPAGLIQKIEPYEAMRTGEISKSSKRILKTKGLVSMAFNHFIGKWRRSILSVVSIALPTGLLGIFLYISLRLKGIMYTTWLGQYVALEVGPVQYAAIIVALVIAILTTAEIMWQNITERQEEIALLKSIGWKNHVVRWLILLEGVFSGIFAAVIGVALAFVMMVVLYGQLPTEDILFVLATGLIPIIIGTIGAIFPAEKAVRIQPIEGMGGSYSNRKLSEKRLKWAVVAGAVLLTGVFTYSMVQIAPTIKEAEQLKEAAEGAFSPTDGDIVDDGGDDRVIEEAPEDEETEEERLQKEYNKYGGNVTYLGEEYFVKDTFTLQVNETESIMTEIDEGMKVVALEILYENLSDVLVDIRSRANFELYTEEGIHIYEKMTILEEANLERNRNLARGGRIKAVLEFVVEEELEPKEFIFRVSNQITSGLLIKWE</sequence>
<feature type="transmembrane region" description="Helical" evidence="8">
    <location>
        <begin position="559"/>
        <end position="586"/>
    </location>
</feature>
<evidence type="ECO:0000256" key="7">
    <source>
        <dbReference type="ARBA" id="ARBA00038076"/>
    </source>
</evidence>
<evidence type="ECO:0000313" key="10">
    <source>
        <dbReference type="EMBL" id="SHG06429.1"/>
    </source>
</evidence>
<name>A0A1M5GRQ5_9BACI</name>
<accession>A0A1M5GRQ5</accession>
<feature type="transmembrane region" description="Helical" evidence="8">
    <location>
        <begin position="607"/>
        <end position="631"/>
    </location>
</feature>
<dbReference type="InterPro" id="IPR050250">
    <property type="entry name" value="Macrolide_Exporter_MacB"/>
</dbReference>
<evidence type="ECO:0000256" key="1">
    <source>
        <dbReference type="ARBA" id="ARBA00004651"/>
    </source>
</evidence>
<evidence type="ECO:0000256" key="2">
    <source>
        <dbReference type="ARBA" id="ARBA00022475"/>
    </source>
</evidence>
<dbReference type="InterPro" id="IPR003838">
    <property type="entry name" value="ABC3_permease_C"/>
</dbReference>
<dbReference type="Gene3D" id="2.60.40.1240">
    <property type="match status" value="1"/>
</dbReference>
<dbReference type="InterPro" id="IPR029050">
    <property type="entry name" value="Immunoprotect_excell_Ig-like"/>
</dbReference>
<dbReference type="GO" id="GO:0022857">
    <property type="term" value="F:transmembrane transporter activity"/>
    <property type="evidence" value="ECO:0007669"/>
    <property type="project" value="TreeGrafter"/>
</dbReference>
<dbReference type="STRING" id="930117.SAMN05216225_101430"/>
<evidence type="ECO:0000256" key="4">
    <source>
        <dbReference type="ARBA" id="ARBA00022729"/>
    </source>
</evidence>
<feature type="domain" description="ABC3 transporter permease C-terminal" evidence="9">
    <location>
        <begin position="564"/>
        <end position="670"/>
    </location>
</feature>
<dbReference type="OrthoDB" id="3268975at2"/>
<evidence type="ECO:0000256" key="5">
    <source>
        <dbReference type="ARBA" id="ARBA00022989"/>
    </source>
</evidence>
<dbReference type="EMBL" id="FQVW01000014">
    <property type="protein sequence ID" value="SHG06429.1"/>
    <property type="molecule type" value="Genomic_DNA"/>
</dbReference>
<dbReference type="RefSeq" id="WP_072889757.1">
    <property type="nucleotide sequence ID" value="NZ_FQVW01000014.1"/>
</dbReference>
<dbReference type="Proteomes" id="UP000183988">
    <property type="component" value="Unassembled WGS sequence"/>
</dbReference>
<keyword evidence="3 8" id="KW-0812">Transmembrane</keyword>
<keyword evidence="5 8" id="KW-1133">Transmembrane helix</keyword>
<proteinExistence type="inferred from homology"/>
<dbReference type="Pfam" id="PF02687">
    <property type="entry name" value="FtsX"/>
    <property type="match status" value="2"/>
</dbReference>
<feature type="transmembrane region" description="Helical" evidence="8">
    <location>
        <begin position="793"/>
        <end position="822"/>
    </location>
</feature>
<keyword evidence="11" id="KW-1185">Reference proteome</keyword>
<organism evidence="10 11">
    <name type="scientific">Ornithinibacillus halophilus</name>
    <dbReference type="NCBI Taxonomy" id="930117"/>
    <lineage>
        <taxon>Bacteria</taxon>
        <taxon>Bacillati</taxon>
        <taxon>Bacillota</taxon>
        <taxon>Bacilli</taxon>
        <taxon>Bacillales</taxon>
        <taxon>Bacillaceae</taxon>
        <taxon>Ornithinibacillus</taxon>
    </lineage>
</organism>
<comment type="subcellular location">
    <subcellularLocation>
        <location evidence="1">Cell membrane</location>
        <topology evidence="1">Multi-pass membrane protein</topology>
    </subcellularLocation>
</comment>
<evidence type="ECO:0000256" key="3">
    <source>
        <dbReference type="ARBA" id="ARBA00022692"/>
    </source>
</evidence>
<feature type="domain" description="ABC3 transporter permease C-terminal" evidence="9">
    <location>
        <begin position="754"/>
        <end position="864"/>
    </location>
</feature>
<feature type="transmembrane region" description="Helical" evidence="8">
    <location>
        <begin position="16"/>
        <end position="35"/>
    </location>
</feature>
<comment type="similarity">
    <text evidence="7">Belongs to the ABC-4 integral membrane protein family.</text>
</comment>
<dbReference type="PANTHER" id="PTHR30572:SF4">
    <property type="entry name" value="ABC TRANSPORTER PERMEASE YTRF"/>
    <property type="match status" value="1"/>
</dbReference>
<reference evidence="10 11" key="1">
    <citation type="submission" date="2016-11" db="EMBL/GenBank/DDBJ databases">
        <authorList>
            <person name="Jaros S."/>
            <person name="Januszkiewicz K."/>
            <person name="Wedrychowicz H."/>
        </authorList>
    </citation>
    <scope>NUCLEOTIDE SEQUENCE [LARGE SCALE GENOMIC DNA]</scope>
    <source>
        <strain evidence="10 11">IBRC-M 10683</strain>
    </source>
</reference>
<protein>
    <submittedName>
        <fullName evidence="10">FtsX-like permease family protein</fullName>
    </submittedName>
</protein>
<gene>
    <name evidence="10" type="ORF">SAMN05216225_101430</name>
</gene>
<evidence type="ECO:0000256" key="6">
    <source>
        <dbReference type="ARBA" id="ARBA00023136"/>
    </source>
</evidence>
<keyword evidence="6 8" id="KW-0472">Membrane</keyword>
<dbReference type="AlphaFoldDB" id="A0A1M5GRQ5"/>
<feature type="transmembrane region" description="Helical" evidence="8">
    <location>
        <begin position="708"/>
        <end position="731"/>
    </location>
</feature>